<feature type="region of interest" description="Disordered" evidence="1">
    <location>
        <begin position="54"/>
        <end position="82"/>
    </location>
</feature>
<reference evidence="2 3" key="2">
    <citation type="journal article" date="2007" name="BMC Biol.">
        <title>A 100%-complete sequence reveals unusually simple genomic features in the hot-spring red alga Cyanidioschyzon merolae.</title>
        <authorList>
            <person name="Nozaki H."/>
            <person name="Takano H."/>
            <person name="Misumi O."/>
            <person name="Terasawa K."/>
            <person name="Matsuzaki M."/>
            <person name="Maruyama S."/>
            <person name="Nishida K."/>
            <person name="Yagisawa F."/>
            <person name="Yoshida Y."/>
            <person name="Fujiwara T."/>
            <person name="Takio S."/>
            <person name="Tamura K."/>
            <person name="Chung S.J."/>
            <person name="Nakamura S."/>
            <person name="Kuroiwa H."/>
            <person name="Tanaka K."/>
            <person name="Sato N."/>
            <person name="Kuroiwa T."/>
        </authorList>
    </citation>
    <scope>NUCLEOTIDE SEQUENCE [LARGE SCALE GENOMIC DNA]</scope>
    <source>
        <strain evidence="2 3">10D</strain>
    </source>
</reference>
<reference evidence="2 3" key="1">
    <citation type="journal article" date="2004" name="Nature">
        <title>Genome sequence of the ultrasmall unicellular red alga Cyanidioschyzon merolae 10D.</title>
        <authorList>
            <person name="Matsuzaki M."/>
            <person name="Misumi O."/>
            <person name="Shin-i T."/>
            <person name="Maruyama S."/>
            <person name="Takahara M."/>
            <person name="Miyagishima S."/>
            <person name="Mori T."/>
            <person name="Nishida K."/>
            <person name="Yagisawa F."/>
            <person name="Nishida K."/>
            <person name="Yoshida Y."/>
            <person name="Nishimura Y."/>
            <person name="Nakao S."/>
            <person name="Kobayashi T."/>
            <person name="Momoyama Y."/>
            <person name="Higashiyama T."/>
            <person name="Minoda A."/>
            <person name="Sano M."/>
            <person name="Nomoto H."/>
            <person name="Oishi K."/>
            <person name="Hayashi H."/>
            <person name="Ohta F."/>
            <person name="Nishizaka S."/>
            <person name="Haga S."/>
            <person name="Miura S."/>
            <person name="Morishita T."/>
            <person name="Kabeya Y."/>
            <person name="Terasawa K."/>
            <person name="Suzuki Y."/>
            <person name="Ishii Y."/>
            <person name="Asakawa S."/>
            <person name="Takano H."/>
            <person name="Ohta N."/>
            <person name="Kuroiwa H."/>
            <person name="Tanaka K."/>
            <person name="Shimizu N."/>
            <person name="Sugano S."/>
            <person name="Sato N."/>
            <person name="Nozaki H."/>
            <person name="Ogasawara N."/>
            <person name="Kohara Y."/>
            <person name="Kuroiwa T."/>
        </authorList>
    </citation>
    <scope>NUCLEOTIDE SEQUENCE [LARGE SCALE GENOMIC DNA]</scope>
    <source>
        <strain evidence="2 3">10D</strain>
    </source>
</reference>
<keyword evidence="3" id="KW-1185">Reference proteome</keyword>
<dbReference type="OrthoDB" id="6060at2759"/>
<evidence type="ECO:0000313" key="3">
    <source>
        <dbReference type="Proteomes" id="UP000007014"/>
    </source>
</evidence>
<dbReference type="KEGG" id="cme:CYME_CMR509C"/>
<dbReference type="AlphaFoldDB" id="M1VL80"/>
<dbReference type="Proteomes" id="UP000007014">
    <property type="component" value="Chromosome 18"/>
</dbReference>
<feature type="region of interest" description="Disordered" evidence="1">
    <location>
        <begin position="149"/>
        <end position="184"/>
    </location>
</feature>
<organism evidence="2 3">
    <name type="scientific">Cyanidioschyzon merolae (strain NIES-3377 / 10D)</name>
    <name type="common">Unicellular red alga</name>
    <dbReference type="NCBI Taxonomy" id="280699"/>
    <lineage>
        <taxon>Eukaryota</taxon>
        <taxon>Rhodophyta</taxon>
        <taxon>Bangiophyceae</taxon>
        <taxon>Cyanidiales</taxon>
        <taxon>Cyanidiaceae</taxon>
        <taxon>Cyanidioschyzon</taxon>
    </lineage>
</organism>
<dbReference type="GeneID" id="16996694"/>
<evidence type="ECO:0000256" key="1">
    <source>
        <dbReference type="SAM" id="MobiDB-lite"/>
    </source>
</evidence>
<dbReference type="RefSeq" id="XP_005538469.1">
    <property type="nucleotide sequence ID" value="XM_005538412.1"/>
</dbReference>
<sequence length="359" mass="39019">MSLSVTEWCAEAGSRGVHEPSASAVGEAGTASCSYRADETLATQLITERCAVPGESHAPVDGTNDPESVNATASSDEGRNRKLSLISTSCGSDYGEQGELQEPLAGSGDAGLLQGVCERCRAVHDRSYGSGRFCSVQCARKVAAKAKWERHRSQRRATVPHETSKGSTYKQVTERPGKEHPHKRWRTCALSRTHQDAGRQALIASDALLQRTRSPHILGRLYPATAPGIYLPYSWTHLDALLHQQPKHGLHEPEAVQQGELGSNGWPLPGHACTAAAAAATATATVSRGIGQVPLPPFSVAFRRHCAQSTQHLCRSVQPLHCREQNLPSFEKVLRFAKAMPSIWSVQTTYLRDPFRYTI</sequence>
<name>M1VL80_CYAM1</name>
<dbReference type="EMBL" id="AP006500">
    <property type="protein sequence ID" value="BAM82433.1"/>
    <property type="molecule type" value="Genomic_DNA"/>
</dbReference>
<evidence type="ECO:0000313" key="2">
    <source>
        <dbReference type="EMBL" id="BAM82433.1"/>
    </source>
</evidence>
<protein>
    <submittedName>
        <fullName evidence="2">Uncharacterized protein</fullName>
    </submittedName>
</protein>
<accession>M1VL80</accession>
<gene>
    <name evidence="2" type="ORF">CYME_CMR509C</name>
</gene>
<feature type="compositionally biased region" description="Polar residues" evidence="1">
    <location>
        <begin position="65"/>
        <end position="75"/>
    </location>
</feature>
<proteinExistence type="predicted"/>